<dbReference type="EMBL" id="PDUD01000012">
    <property type="protein sequence ID" value="PHN06974.1"/>
    <property type="molecule type" value="Genomic_DNA"/>
</dbReference>
<comment type="caution">
    <text evidence="2">The sequence shown here is derived from an EMBL/GenBank/DDBJ whole genome shotgun (WGS) entry which is preliminary data.</text>
</comment>
<name>A0A2D0NEN3_FLAN2</name>
<evidence type="ECO:0000313" key="2">
    <source>
        <dbReference type="EMBL" id="PHN06974.1"/>
    </source>
</evidence>
<dbReference type="AlphaFoldDB" id="A0A2D0NEN3"/>
<feature type="transmembrane region" description="Helical" evidence="1">
    <location>
        <begin position="21"/>
        <end position="42"/>
    </location>
</feature>
<evidence type="ECO:0000313" key="3">
    <source>
        <dbReference type="Proteomes" id="UP000223913"/>
    </source>
</evidence>
<evidence type="ECO:0000256" key="1">
    <source>
        <dbReference type="SAM" id="Phobius"/>
    </source>
</evidence>
<sequence>MIRFFRKIRLESLSLGKTKKYLQYALGEIILVVIGILIAIQINEWNQNRIEKKQYAIILQNLEDEFNQTKTLLTTLTSHYTSGIQASSKLMHQFGSDQKIYSVPQIDTLLALSMQQPPFYPPQPVLAELMNSGKLKSLSNKELKQHLFDWEANVRWLHFDYDLFISFSNDQFQPYINKKWSWKNIDLAEGNEFHDARSTLLDTDIYGIFQELEFENLIDSNLFHSNRLYKRLVNIGILIDNILKQIEVSLQD</sequence>
<organism evidence="2 3">
    <name type="scientific">Flavilitoribacter nigricans (strain ATCC 23147 / DSM 23189 / NBRC 102662 / NCIMB 1420 / SS-2)</name>
    <name type="common">Lewinella nigricans</name>
    <dbReference type="NCBI Taxonomy" id="1122177"/>
    <lineage>
        <taxon>Bacteria</taxon>
        <taxon>Pseudomonadati</taxon>
        <taxon>Bacteroidota</taxon>
        <taxon>Saprospiria</taxon>
        <taxon>Saprospirales</taxon>
        <taxon>Lewinellaceae</taxon>
        <taxon>Flavilitoribacter</taxon>
    </lineage>
</organism>
<keyword evidence="1" id="KW-0812">Transmembrane</keyword>
<keyword evidence="3" id="KW-1185">Reference proteome</keyword>
<reference evidence="2 3" key="1">
    <citation type="submission" date="2017-10" db="EMBL/GenBank/DDBJ databases">
        <title>The draft genome sequence of Lewinella nigricans NBRC 102662.</title>
        <authorList>
            <person name="Wang K."/>
        </authorList>
    </citation>
    <scope>NUCLEOTIDE SEQUENCE [LARGE SCALE GENOMIC DNA]</scope>
    <source>
        <strain evidence="2 3">NBRC 102662</strain>
    </source>
</reference>
<dbReference type="Proteomes" id="UP000223913">
    <property type="component" value="Unassembled WGS sequence"/>
</dbReference>
<keyword evidence="1" id="KW-0472">Membrane</keyword>
<dbReference type="OrthoDB" id="821805at2"/>
<proteinExistence type="predicted"/>
<dbReference type="Pfam" id="PF19578">
    <property type="entry name" value="DUF6090"/>
    <property type="match status" value="1"/>
</dbReference>
<accession>A0A2D0NEN3</accession>
<gene>
    <name evidence="2" type="ORF">CRP01_08415</name>
</gene>
<dbReference type="RefSeq" id="WP_099149582.1">
    <property type="nucleotide sequence ID" value="NZ_PDUD01000012.1"/>
</dbReference>
<dbReference type="InterPro" id="IPR045749">
    <property type="entry name" value="DUF6090"/>
</dbReference>
<protein>
    <submittedName>
        <fullName evidence="2">Uncharacterized protein</fullName>
    </submittedName>
</protein>
<keyword evidence="1" id="KW-1133">Transmembrane helix</keyword>